<organism evidence="1">
    <name type="scientific">Arundo donax</name>
    <name type="common">Giant reed</name>
    <name type="synonym">Donax arundinaceus</name>
    <dbReference type="NCBI Taxonomy" id="35708"/>
    <lineage>
        <taxon>Eukaryota</taxon>
        <taxon>Viridiplantae</taxon>
        <taxon>Streptophyta</taxon>
        <taxon>Embryophyta</taxon>
        <taxon>Tracheophyta</taxon>
        <taxon>Spermatophyta</taxon>
        <taxon>Magnoliopsida</taxon>
        <taxon>Liliopsida</taxon>
        <taxon>Poales</taxon>
        <taxon>Poaceae</taxon>
        <taxon>PACMAD clade</taxon>
        <taxon>Arundinoideae</taxon>
        <taxon>Arundineae</taxon>
        <taxon>Arundo</taxon>
    </lineage>
</organism>
<reference evidence="1" key="1">
    <citation type="submission" date="2014-09" db="EMBL/GenBank/DDBJ databases">
        <authorList>
            <person name="Magalhaes I.L.F."/>
            <person name="Oliveira U."/>
            <person name="Santos F.R."/>
            <person name="Vidigal T.H.D.A."/>
            <person name="Brescovit A.D."/>
            <person name="Santos A.J."/>
        </authorList>
    </citation>
    <scope>NUCLEOTIDE SEQUENCE</scope>
    <source>
        <tissue evidence="1">Shoot tissue taken approximately 20 cm above the soil surface</tissue>
    </source>
</reference>
<protein>
    <submittedName>
        <fullName evidence="1">Uncharacterized protein</fullName>
    </submittedName>
</protein>
<dbReference type="AlphaFoldDB" id="A0A0A9AIV4"/>
<accession>A0A0A9AIV4</accession>
<sequence length="59" mass="6988">MEGPENLDSISQCLNISRCHHKQLLFQNHNQNRSLCRTRRQLQIPNVDQGIQAQLLHRR</sequence>
<proteinExistence type="predicted"/>
<evidence type="ECO:0000313" key="1">
    <source>
        <dbReference type="EMBL" id="JAD51071.1"/>
    </source>
</evidence>
<reference evidence="1" key="2">
    <citation type="journal article" date="2015" name="Data Brief">
        <title>Shoot transcriptome of the giant reed, Arundo donax.</title>
        <authorList>
            <person name="Barrero R.A."/>
            <person name="Guerrero F.D."/>
            <person name="Moolhuijzen P."/>
            <person name="Goolsby J.A."/>
            <person name="Tidwell J."/>
            <person name="Bellgard S.E."/>
            <person name="Bellgard M.I."/>
        </authorList>
    </citation>
    <scope>NUCLEOTIDE SEQUENCE</scope>
    <source>
        <tissue evidence="1">Shoot tissue taken approximately 20 cm above the soil surface</tissue>
    </source>
</reference>
<name>A0A0A9AIV4_ARUDO</name>
<dbReference type="EMBL" id="GBRH01246824">
    <property type="protein sequence ID" value="JAD51071.1"/>
    <property type="molecule type" value="Transcribed_RNA"/>
</dbReference>